<protein>
    <recommendedName>
        <fullName evidence="3">Winged helix-turn-helix domain-containing protein</fullName>
    </recommendedName>
</protein>
<reference evidence="1 2" key="1">
    <citation type="submission" date="2014-04" db="EMBL/GenBank/DDBJ databases">
        <authorList>
            <person name="Sears C."/>
            <person name="Carroll K."/>
            <person name="Sack B.R."/>
            <person name="Qadri F."/>
            <person name="Myers L.L."/>
            <person name="Chung G.-T."/>
            <person name="Escheverria P."/>
            <person name="Fraser C.M."/>
            <person name="Sadzewicz L."/>
            <person name="Shefchek K.A."/>
            <person name="Tallon L."/>
            <person name="Das S.P."/>
            <person name="Daugherty S."/>
            <person name="Mongodin E.F."/>
        </authorList>
    </citation>
    <scope>NUCLEOTIDE SEQUENCE [LARGE SCALE GENOMIC DNA]</scope>
    <source>
        <strain evidence="1 2">3978 T3 ii</strain>
    </source>
</reference>
<dbReference type="PATRIC" id="fig|1339349.3.peg.2038"/>
<name>A0A078S526_BACUN</name>
<dbReference type="RefSeq" id="WP_005828467.1">
    <property type="nucleotide sequence ID" value="NZ_JNHN01000171.1"/>
</dbReference>
<accession>A0A078S526</accession>
<gene>
    <name evidence="1" type="ORF">M094_0797</name>
</gene>
<dbReference type="Proteomes" id="UP000028013">
    <property type="component" value="Unassembled WGS sequence"/>
</dbReference>
<organism evidence="1 2">
    <name type="scientific">Bacteroides uniformis str. 3978 T3 ii</name>
    <dbReference type="NCBI Taxonomy" id="1339349"/>
    <lineage>
        <taxon>Bacteria</taxon>
        <taxon>Pseudomonadati</taxon>
        <taxon>Bacteroidota</taxon>
        <taxon>Bacteroidia</taxon>
        <taxon>Bacteroidales</taxon>
        <taxon>Bacteroidaceae</taxon>
        <taxon>Bacteroides</taxon>
    </lineage>
</organism>
<sequence length="69" mass="8128">MKSIEKATNNMKMVYSILCNLKKCTIFELQKLTKFRDVDLCLALGYLLQNNQIYQKRIDNMVYYGVIAK</sequence>
<dbReference type="GeneID" id="99750791"/>
<dbReference type="InterPro" id="IPR019707">
    <property type="entry name" value="DUF2582"/>
</dbReference>
<dbReference type="Gene3D" id="1.10.10.10">
    <property type="entry name" value="Winged helix-like DNA-binding domain superfamily/Winged helix DNA-binding domain"/>
    <property type="match status" value="1"/>
</dbReference>
<dbReference type="Pfam" id="PF10771">
    <property type="entry name" value="DUF2582"/>
    <property type="match status" value="1"/>
</dbReference>
<dbReference type="EMBL" id="JNHN01000171">
    <property type="protein sequence ID" value="KDS51099.1"/>
    <property type="molecule type" value="Genomic_DNA"/>
</dbReference>
<dbReference type="InterPro" id="IPR036388">
    <property type="entry name" value="WH-like_DNA-bd_sf"/>
</dbReference>
<evidence type="ECO:0000313" key="2">
    <source>
        <dbReference type="Proteomes" id="UP000028013"/>
    </source>
</evidence>
<proteinExistence type="predicted"/>
<evidence type="ECO:0000313" key="1">
    <source>
        <dbReference type="EMBL" id="KDS51099.1"/>
    </source>
</evidence>
<comment type="caution">
    <text evidence="1">The sequence shown here is derived from an EMBL/GenBank/DDBJ whole genome shotgun (WGS) entry which is preliminary data.</text>
</comment>
<dbReference type="AlphaFoldDB" id="A0A078S526"/>
<evidence type="ECO:0008006" key="3">
    <source>
        <dbReference type="Google" id="ProtNLM"/>
    </source>
</evidence>